<dbReference type="SUPFAM" id="SSF48097">
    <property type="entry name" value="Regulator of G-protein signaling, RGS"/>
    <property type="match status" value="1"/>
</dbReference>
<dbReference type="Proteomes" id="UP000452235">
    <property type="component" value="Unassembled WGS sequence"/>
</dbReference>
<organism evidence="1 2">
    <name type="scientific">Aspergillus terreus</name>
    <dbReference type="NCBI Taxonomy" id="33178"/>
    <lineage>
        <taxon>Eukaryota</taxon>
        <taxon>Fungi</taxon>
        <taxon>Dikarya</taxon>
        <taxon>Ascomycota</taxon>
        <taxon>Pezizomycotina</taxon>
        <taxon>Eurotiomycetes</taxon>
        <taxon>Eurotiomycetidae</taxon>
        <taxon>Eurotiales</taxon>
        <taxon>Aspergillaceae</taxon>
        <taxon>Aspergillus</taxon>
        <taxon>Aspergillus subgen. Circumdati</taxon>
    </lineage>
</organism>
<accession>A0A5M3YZ20</accession>
<comment type="caution">
    <text evidence="1">The sequence shown here is derived from an EMBL/GenBank/DDBJ whole genome shotgun (WGS) entry which is preliminary data.</text>
</comment>
<dbReference type="Gene3D" id="1.10.167.10">
    <property type="entry name" value="Regulator of G-protein Signalling 4, domain 2"/>
    <property type="match status" value="1"/>
</dbReference>
<dbReference type="InterPro" id="IPR044926">
    <property type="entry name" value="RGS_subdomain_2"/>
</dbReference>
<proteinExistence type="predicted"/>
<gene>
    <name evidence="1" type="ORF">ATEIFO6365_0001025700</name>
</gene>
<evidence type="ECO:0000313" key="2">
    <source>
        <dbReference type="Proteomes" id="UP000452235"/>
    </source>
</evidence>
<dbReference type="OrthoDB" id="5313079at2759"/>
<dbReference type="AlphaFoldDB" id="A0A5M3YZ20"/>
<keyword evidence="2" id="KW-1185">Reference proteome</keyword>
<dbReference type="VEuPathDB" id="FungiDB:ATEG_08180"/>
<name>A0A5M3YZ20_ASPTE</name>
<reference evidence="1 2" key="1">
    <citation type="submission" date="2020-01" db="EMBL/GenBank/DDBJ databases">
        <title>Aspergillus terreus IFO 6365 whole genome shotgun sequence.</title>
        <authorList>
            <person name="Kanamasa S."/>
            <person name="Takahashi H."/>
        </authorList>
    </citation>
    <scope>NUCLEOTIDE SEQUENCE [LARGE SCALE GENOMIC DNA]</scope>
    <source>
        <strain evidence="1 2">IFO 6365</strain>
    </source>
</reference>
<sequence length="562" mass="63427">MGSEMGVTPDSKPQAQYTPVSIFWACWCAVWTTAVLSGMAFLIIRRDSPVIRIRGLWLSLAAVLFLHAYWAPVQFGVMIGAIMPGDAQYWIMGTYLPIGIALFHASNARFLHVAKLQKKYVRPGSSYDDMPAHMQRRPGLIVRFKRLDYTNKTLVVVAIAIVIQLFLTILMWLISRKWHPSWGIPGTEVHGTKMQQLSAMGAGWEWWATIVGQFIWAWIVAPIVLWKARHIQDTQGWRVQTMACVIANLPATPMWLIAVYVPGFEKVNAVWLPPQWICLSIIVMEIFTIFLPCWEVIRHQSLRKETLETIAEWEAKTKGKGSEAKSVSDATTMIDSMISGFKSTNASIDSKSSRASILTMGALEHVLERNPTPLLEFSALHDFSGENIAFLTSVAEWKSSLPKPIRDGTASPDDPNTRELIRERFNRALQIYTEYISVRHAEFPVNISSQDLRRLEGIFDAAAQTCYGNQVEADPATPFDKFTFDPPSPRHSESSEQPIKQPASAPKYWGEVPESFNATVFDAAEESIKYLVLTNTWPKFIKNRRLSAESANTLKPEEYEMA</sequence>
<dbReference type="EMBL" id="BLJY01000001">
    <property type="protein sequence ID" value="GFF12034.1"/>
    <property type="molecule type" value="Genomic_DNA"/>
</dbReference>
<dbReference type="InterPro" id="IPR036305">
    <property type="entry name" value="RGS_sf"/>
</dbReference>
<protein>
    <submittedName>
        <fullName evidence="1">Uncharacterized protein</fullName>
    </submittedName>
</protein>
<evidence type="ECO:0000313" key="1">
    <source>
        <dbReference type="EMBL" id="GFF12034.1"/>
    </source>
</evidence>